<feature type="transmembrane region" description="Helical" evidence="6">
    <location>
        <begin position="207"/>
        <end position="229"/>
    </location>
</feature>
<evidence type="ECO:0008006" key="9">
    <source>
        <dbReference type="Google" id="ProtNLM"/>
    </source>
</evidence>
<feature type="region of interest" description="Disordered" evidence="5">
    <location>
        <begin position="439"/>
        <end position="467"/>
    </location>
</feature>
<feature type="transmembrane region" description="Helical" evidence="6">
    <location>
        <begin position="66"/>
        <end position="89"/>
    </location>
</feature>
<evidence type="ECO:0000256" key="3">
    <source>
        <dbReference type="ARBA" id="ARBA00022989"/>
    </source>
</evidence>
<evidence type="ECO:0000256" key="4">
    <source>
        <dbReference type="ARBA" id="ARBA00023136"/>
    </source>
</evidence>
<dbReference type="Pfam" id="PF03619">
    <property type="entry name" value="Solute_trans_a"/>
    <property type="match status" value="1"/>
</dbReference>
<sequence>MNLTCNSTLDAMRILPGSEIPIAGSLTFHQLALIIAAGSTLVAIAMSLYLIMMHATHYTKPAEQRYIIRILFMVPVYASASFLSLRFYWHAIYFQVISDCYEAFAIASFFALLCHYVAPDLHEQKEFFRLMQPIVPWVWPLNWFKKCCGGERGPWRTPASGLTWFNIIWIGIYHYCFIRVAMTITAVVTQYFERYCESSNNPVFSHIWVIAINAIAVTIAMYCVIQFYFQLRAALAEHSPFLKVLAIKLVIFLSFWQSAAISVGTSTLNLVHPNKVLAYPDIKVGIPSLLLCFEMALFAILHLWAFPYRPYLDNAKVTFYPVPDPSLGIPPRENEHQPRSGGFLGLRALWDAMNLWDVVKAFGRGVRWLFVGVKHRHEDVSYHKAVRKNSAGEEAVAGMSMEDLGPSSGAKSRLNADTAYLGGGAVGKSTDHLPIASEFRRSRYGVPDGAQRGPLSPRAGPLDGADIGDEIGIGGRSRPEYGYAREEHAGLIAHAQPDPHSPLAPPGAGARVGEAVYGEDDGYGDISAPYHGGRAQALGSAAYGRSSPLSTVDEESYRSRPASHYYGGSGGSAAGGPGDRSSVQLRVGEALWGPAPTRPREGQ</sequence>
<keyword evidence="3 6" id="KW-1133">Transmembrane helix</keyword>
<dbReference type="Proteomes" id="UP001586593">
    <property type="component" value="Unassembled WGS sequence"/>
</dbReference>
<evidence type="ECO:0000313" key="8">
    <source>
        <dbReference type="Proteomes" id="UP001586593"/>
    </source>
</evidence>
<evidence type="ECO:0000256" key="5">
    <source>
        <dbReference type="SAM" id="MobiDB-lite"/>
    </source>
</evidence>
<comment type="subcellular location">
    <subcellularLocation>
        <location evidence="1">Membrane</location>
        <topology evidence="1">Multi-pass membrane protein</topology>
    </subcellularLocation>
</comment>
<feature type="transmembrane region" description="Helical" evidence="6">
    <location>
        <begin position="284"/>
        <end position="306"/>
    </location>
</feature>
<gene>
    <name evidence="7" type="ORF">VTK73DRAFT_1694</name>
</gene>
<protein>
    <recommendedName>
        <fullName evidence="9">DUF300-domain-containing protein</fullName>
    </recommendedName>
</protein>
<organism evidence="7 8">
    <name type="scientific">Phialemonium thermophilum</name>
    <dbReference type="NCBI Taxonomy" id="223376"/>
    <lineage>
        <taxon>Eukaryota</taxon>
        <taxon>Fungi</taxon>
        <taxon>Dikarya</taxon>
        <taxon>Ascomycota</taxon>
        <taxon>Pezizomycotina</taxon>
        <taxon>Sordariomycetes</taxon>
        <taxon>Sordariomycetidae</taxon>
        <taxon>Cephalothecales</taxon>
        <taxon>Cephalothecaceae</taxon>
        <taxon>Phialemonium</taxon>
    </lineage>
</organism>
<evidence type="ECO:0000256" key="6">
    <source>
        <dbReference type="SAM" id="Phobius"/>
    </source>
</evidence>
<accession>A0ABR3X7U9</accession>
<name>A0ABR3X7U9_9PEZI</name>
<feature type="compositionally biased region" description="Gly residues" evidence="5">
    <location>
        <begin position="567"/>
        <end position="578"/>
    </location>
</feature>
<keyword evidence="2 6" id="KW-0812">Transmembrane</keyword>
<dbReference type="SMART" id="SM01417">
    <property type="entry name" value="Solute_trans_a"/>
    <property type="match status" value="1"/>
</dbReference>
<evidence type="ECO:0000256" key="2">
    <source>
        <dbReference type="ARBA" id="ARBA00022692"/>
    </source>
</evidence>
<keyword evidence="8" id="KW-1185">Reference proteome</keyword>
<feature type="transmembrane region" description="Helical" evidence="6">
    <location>
        <begin position="241"/>
        <end position="264"/>
    </location>
</feature>
<proteinExistence type="predicted"/>
<dbReference type="InterPro" id="IPR005178">
    <property type="entry name" value="Ostalpha/TMEM184C"/>
</dbReference>
<dbReference type="PANTHER" id="PTHR23423">
    <property type="entry name" value="ORGANIC SOLUTE TRANSPORTER-RELATED"/>
    <property type="match status" value="1"/>
</dbReference>
<feature type="region of interest" description="Disordered" evidence="5">
    <location>
        <begin position="495"/>
        <end position="515"/>
    </location>
</feature>
<feature type="transmembrane region" description="Helical" evidence="6">
    <location>
        <begin position="162"/>
        <end position="187"/>
    </location>
</feature>
<feature type="region of interest" description="Disordered" evidence="5">
    <location>
        <begin position="540"/>
        <end position="603"/>
    </location>
</feature>
<keyword evidence="4 6" id="KW-0472">Membrane</keyword>
<feature type="transmembrane region" description="Helical" evidence="6">
    <location>
        <begin position="31"/>
        <end position="54"/>
    </location>
</feature>
<reference evidence="7 8" key="1">
    <citation type="journal article" date="2024" name="Commun. Biol.">
        <title>Comparative genomic analysis of thermophilic fungi reveals convergent evolutionary adaptations and gene losses.</title>
        <authorList>
            <person name="Steindorff A.S."/>
            <person name="Aguilar-Pontes M.V."/>
            <person name="Robinson A.J."/>
            <person name="Andreopoulos B."/>
            <person name="LaButti K."/>
            <person name="Kuo A."/>
            <person name="Mondo S."/>
            <person name="Riley R."/>
            <person name="Otillar R."/>
            <person name="Haridas S."/>
            <person name="Lipzen A."/>
            <person name="Grimwood J."/>
            <person name="Schmutz J."/>
            <person name="Clum A."/>
            <person name="Reid I.D."/>
            <person name="Moisan M.C."/>
            <person name="Butler G."/>
            <person name="Nguyen T.T.M."/>
            <person name="Dewar K."/>
            <person name="Conant G."/>
            <person name="Drula E."/>
            <person name="Henrissat B."/>
            <person name="Hansel C."/>
            <person name="Singer S."/>
            <person name="Hutchinson M.I."/>
            <person name="de Vries R.P."/>
            <person name="Natvig D.O."/>
            <person name="Powell A.J."/>
            <person name="Tsang A."/>
            <person name="Grigoriev I.V."/>
        </authorList>
    </citation>
    <scope>NUCLEOTIDE SEQUENCE [LARGE SCALE GENOMIC DNA]</scope>
    <source>
        <strain evidence="7 8">ATCC 24622</strain>
    </source>
</reference>
<evidence type="ECO:0000256" key="1">
    <source>
        <dbReference type="ARBA" id="ARBA00004141"/>
    </source>
</evidence>
<evidence type="ECO:0000313" key="7">
    <source>
        <dbReference type="EMBL" id="KAL1872026.1"/>
    </source>
</evidence>
<dbReference type="EMBL" id="JAZHXJ010000143">
    <property type="protein sequence ID" value="KAL1872026.1"/>
    <property type="molecule type" value="Genomic_DNA"/>
</dbReference>
<comment type="caution">
    <text evidence="7">The sequence shown here is derived from an EMBL/GenBank/DDBJ whole genome shotgun (WGS) entry which is preliminary data.</text>
</comment>